<comment type="caution">
    <text evidence="1">The sequence shown here is derived from an EMBL/GenBank/DDBJ whole genome shotgun (WGS) entry which is preliminary data.</text>
</comment>
<protein>
    <submittedName>
        <fullName evidence="1">Uncharacterized protein</fullName>
    </submittedName>
</protein>
<evidence type="ECO:0000313" key="1">
    <source>
        <dbReference type="EMBL" id="ETO68580.1"/>
    </source>
</evidence>
<accession>A0A080ZPL9</accession>
<evidence type="ECO:0000313" key="2">
    <source>
        <dbReference type="Proteomes" id="UP000028582"/>
    </source>
</evidence>
<proteinExistence type="predicted"/>
<dbReference type="AlphaFoldDB" id="A0A080ZPL9"/>
<gene>
    <name evidence="1" type="ORF">F444_14606</name>
</gene>
<dbReference type="EMBL" id="ANJA01002628">
    <property type="protein sequence ID" value="ETO68580.1"/>
    <property type="molecule type" value="Genomic_DNA"/>
</dbReference>
<organism evidence="1 2">
    <name type="scientific">Phytophthora nicotianae P1976</name>
    <dbReference type="NCBI Taxonomy" id="1317066"/>
    <lineage>
        <taxon>Eukaryota</taxon>
        <taxon>Sar</taxon>
        <taxon>Stramenopiles</taxon>
        <taxon>Oomycota</taxon>
        <taxon>Peronosporomycetes</taxon>
        <taxon>Peronosporales</taxon>
        <taxon>Peronosporaceae</taxon>
        <taxon>Phytophthora</taxon>
    </lineage>
</organism>
<name>A0A080ZPL9_PHYNI</name>
<sequence>MVSADVASFILQGKVLHGTDEFYNQIRRWYDPIKYGVQLPDISKKMLHEDARLVGTGTSQISYVLQAKRFRRIGN</sequence>
<dbReference type="Proteomes" id="UP000028582">
    <property type="component" value="Unassembled WGS sequence"/>
</dbReference>
<reference evidence="1 2" key="1">
    <citation type="submission" date="2013-11" db="EMBL/GenBank/DDBJ databases">
        <title>The Genome Sequence of Phytophthora parasitica P1976.</title>
        <authorList>
            <consortium name="The Broad Institute Genomics Platform"/>
            <person name="Russ C."/>
            <person name="Tyler B."/>
            <person name="Panabieres F."/>
            <person name="Shan W."/>
            <person name="Tripathy S."/>
            <person name="Grunwald N."/>
            <person name="Machado M."/>
            <person name="Johnson C.S."/>
            <person name="Walker B."/>
            <person name="Young S."/>
            <person name="Zeng Q."/>
            <person name="Gargeya S."/>
            <person name="Fitzgerald M."/>
            <person name="Haas B."/>
            <person name="Abouelleil A."/>
            <person name="Allen A.W."/>
            <person name="Alvarado L."/>
            <person name="Arachchi H.M."/>
            <person name="Berlin A.M."/>
            <person name="Chapman S.B."/>
            <person name="Gainer-Dewar J."/>
            <person name="Goldberg J."/>
            <person name="Griggs A."/>
            <person name="Gujja S."/>
            <person name="Hansen M."/>
            <person name="Howarth C."/>
            <person name="Imamovic A."/>
            <person name="Ireland A."/>
            <person name="Larimer J."/>
            <person name="McCowan C."/>
            <person name="Murphy C."/>
            <person name="Pearson M."/>
            <person name="Poon T.W."/>
            <person name="Priest M."/>
            <person name="Roberts A."/>
            <person name="Saif S."/>
            <person name="Shea T."/>
            <person name="Sisk P."/>
            <person name="Sykes S."/>
            <person name="Wortman J."/>
            <person name="Nusbaum C."/>
            <person name="Birren B."/>
        </authorList>
    </citation>
    <scope>NUCLEOTIDE SEQUENCE [LARGE SCALE GENOMIC DNA]</scope>
    <source>
        <strain evidence="1 2">P1976</strain>
    </source>
</reference>